<comment type="caution">
    <text evidence="1">The sequence shown here is derived from an EMBL/GenBank/DDBJ whole genome shotgun (WGS) entry which is preliminary data.</text>
</comment>
<evidence type="ECO:0000313" key="1">
    <source>
        <dbReference type="EMBL" id="MBW0137671.1"/>
    </source>
</evidence>
<dbReference type="RefSeq" id="WP_218601031.1">
    <property type="nucleotide sequence ID" value="NZ_JADQDJ010000009.1"/>
</dbReference>
<dbReference type="Proteomes" id="UP000694287">
    <property type="component" value="Unassembled WGS sequence"/>
</dbReference>
<dbReference type="EMBL" id="JADQDK010000001">
    <property type="protein sequence ID" value="MBW0137671.1"/>
    <property type="molecule type" value="Genomic_DNA"/>
</dbReference>
<evidence type="ECO:0008006" key="3">
    <source>
        <dbReference type="Google" id="ProtNLM"/>
    </source>
</evidence>
<protein>
    <recommendedName>
        <fullName evidence="3">DUF4913 domain-containing protein</fullName>
    </recommendedName>
</protein>
<name>A0ABS6UZJ9_9PSEU</name>
<evidence type="ECO:0000313" key="2">
    <source>
        <dbReference type="Proteomes" id="UP000694287"/>
    </source>
</evidence>
<proteinExistence type="predicted"/>
<sequence>MTTDPTVAALGRSVSRALRRIDTVDTNLLQLASDVAALRALLGRAEPAEEPKAAGVRSWLLATDTVQAVKDAADLVDWVGRVYVRYTRAQLSSCWLWHPEAIEELWWLRWAHAEAYHPENGSWMRAGDWHDRQRPGVERRLNGLLGKCSLSRHADRNGRHADVVEPVPPPLADHHAAVAAHWVSVRTAGPVPTEDVLAEAEQAEYTQHRGSR</sequence>
<gene>
    <name evidence="1" type="ORF">I4I81_25910</name>
</gene>
<accession>A0ABS6UZJ9</accession>
<keyword evidence="2" id="KW-1185">Reference proteome</keyword>
<reference evidence="1 2" key="1">
    <citation type="submission" date="2020-11" db="EMBL/GenBank/DDBJ databases">
        <title>Pseudonocardia abyssalis sp. nov. and Pseudonocardia oceani sp. nov., description and phylogenomic analysis of two novel actinomycetes isolated from the deep Southern Ocean.</title>
        <authorList>
            <person name="Parra J."/>
        </authorList>
    </citation>
    <scope>NUCLEOTIDE SEQUENCE [LARGE SCALE GENOMIC DNA]</scope>
    <source>
        <strain evidence="1 2">KRD-168</strain>
    </source>
</reference>
<organism evidence="1 2">
    <name type="scientific">Pseudonocardia abyssalis</name>
    <dbReference type="NCBI Taxonomy" id="2792008"/>
    <lineage>
        <taxon>Bacteria</taxon>
        <taxon>Bacillati</taxon>
        <taxon>Actinomycetota</taxon>
        <taxon>Actinomycetes</taxon>
        <taxon>Pseudonocardiales</taxon>
        <taxon>Pseudonocardiaceae</taxon>
        <taxon>Pseudonocardia</taxon>
    </lineage>
</organism>